<proteinExistence type="predicted"/>
<gene>
    <name evidence="2" type="ORF">Bpfe_017941</name>
</gene>
<evidence type="ECO:0000313" key="2">
    <source>
        <dbReference type="EMBL" id="KAK0052582.1"/>
    </source>
</evidence>
<dbReference type="EMBL" id="JASAOG010000093">
    <property type="protein sequence ID" value="KAK0052582.1"/>
    <property type="molecule type" value="Genomic_DNA"/>
</dbReference>
<name>A0AAD8BE11_BIOPF</name>
<dbReference type="AlphaFoldDB" id="A0AAD8BE11"/>
<protein>
    <submittedName>
        <fullName evidence="2">Uncharacterized protein</fullName>
    </submittedName>
</protein>
<reference evidence="2" key="2">
    <citation type="submission" date="2023-04" db="EMBL/GenBank/DDBJ databases">
        <authorList>
            <person name="Bu L."/>
            <person name="Lu L."/>
            <person name="Laidemitt M.R."/>
            <person name="Zhang S.M."/>
            <person name="Mutuku M."/>
            <person name="Mkoji G."/>
            <person name="Steinauer M."/>
            <person name="Loker E.S."/>
        </authorList>
    </citation>
    <scope>NUCLEOTIDE SEQUENCE</scope>
    <source>
        <strain evidence="2">KasaAsao</strain>
        <tissue evidence="2">Whole Snail</tissue>
    </source>
</reference>
<evidence type="ECO:0000313" key="3">
    <source>
        <dbReference type="Proteomes" id="UP001233172"/>
    </source>
</evidence>
<accession>A0AAD8BE11</accession>
<feature type="region of interest" description="Disordered" evidence="1">
    <location>
        <begin position="1"/>
        <end position="22"/>
    </location>
</feature>
<evidence type="ECO:0000256" key="1">
    <source>
        <dbReference type="SAM" id="MobiDB-lite"/>
    </source>
</evidence>
<comment type="caution">
    <text evidence="2">The sequence shown here is derived from an EMBL/GenBank/DDBJ whole genome shotgun (WGS) entry which is preliminary data.</text>
</comment>
<sequence length="78" mass="9154">MGQNNTRTLSRPDLCPHQDNLRETTSTKISIRMKTVFMKGGRFNLLKQHRLRSRSQQARRNYDQVISIKGTHSTEARR</sequence>
<feature type="region of interest" description="Disordered" evidence="1">
    <location>
        <begin position="51"/>
        <end position="78"/>
    </location>
</feature>
<dbReference type="Proteomes" id="UP001233172">
    <property type="component" value="Unassembled WGS sequence"/>
</dbReference>
<organism evidence="2 3">
    <name type="scientific">Biomphalaria pfeifferi</name>
    <name type="common">Bloodfluke planorb</name>
    <name type="synonym">Freshwater snail</name>
    <dbReference type="NCBI Taxonomy" id="112525"/>
    <lineage>
        <taxon>Eukaryota</taxon>
        <taxon>Metazoa</taxon>
        <taxon>Spiralia</taxon>
        <taxon>Lophotrochozoa</taxon>
        <taxon>Mollusca</taxon>
        <taxon>Gastropoda</taxon>
        <taxon>Heterobranchia</taxon>
        <taxon>Euthyneura</taxon>
        <taxon>Panpulmonata</taxon>
        <taxon>Hygrophila</taxon>
        <taxon>Lymnaeoidea</taxon>
        <taxon>Planorbidae</taxon>
        <taxon>Biomphalaria</taxon>
    </lineage>
</organism>
<keyword evidence="3" id="KW-1185">Reference proteome</keyword>
<reference evidence="2" key="1">
    <citation type="journal article" date="2023" name="PLoS Negl. Trop. Dis.">
        <title>A genome sequence for Biomphalaria pfeifferi, the major vector snail for the human-infecting parasite Schistosoma mansoni.</title>
        <authorList>
            <person name="Bu L."/>
            <person name="Lu L."/>
            <person name="Laidemitt M.R."/>
            <person name="Zhang S.M."/>
            <person name="Mutuku M."/>
            <person name="Mkoji G."/>
            <person name="Steinauer M."/>
            <person name="Loker E.S."/>
        </authorList>
    </citation>
    <scope>NUCLEOTIDE SEQUENCE</scope>
    <source>
        <strain evidence="2">KasaAsao</strain>
    </source>
</reference>